<gene>
    <name evidence="1" type="ORF">EJ04DRAFT_515799</name>
</gene>
<keyword evidence="2" id="KW-1185">Reference proteome</keyword>
<sequence length="56" mass="6192">MVRCGVLASDSEVKALGKARFTDAVVFLLTAKLPRLFGQAASKHRAICSRRWVFGR</sequence>
<name>A0A9P4QN76_9PLEO</name>
<dbReference type="EMBL" id="ML996240">
    <property type="protein sequence ID" value="KAF2729609.1"/>
    <property type="molecule type" value="Genomic_DNA"/>
</dbReference>
<dbReference type="Proteomes" id="UP000799444">
    <property type="component" value="Unassembled WGS sequence"/>
</dbReference>
<dbReference type="AlphaFoldDB" id="A0A9P4QN76"/>
<reference evidence="1" key="1">
    <citation type="journal article" date="2020" name="Stud. Mycol.">
        <title>101 Dothideomycetes genomes: a test case for predicting lifestyles and emergence of pathogens.</title>
        <authorList>
            <person name="Haridas S."/>
            <person name="Albert R."/>
            <person name="Binder M."/>
            <person name="Bloem J."/>
            <person name="Labutti K."/>
            <person name="Salamov A."/>
            <person name="Andreopoulos B."/>
            <person name="Baker S."/>
            <person name="Barry K."/>
            <person name="Bills G."/>
            <person name="Bluhm B."/>
            <person name="Cannon C."/>
            <person name="Castanera R."/>
            <person name="Culley D."/>
            <person name="Daum C."/>
            <person name="Ezra D."/>
            <person name="Gonzalez J."/>
            <person name="Henrissat B."/>
            <person name="Kuo A."/>
            <person name="Liang C."/>
            <person name="Lipzen A."/>
            <person name="Lutzoni F."/>
            <person name="Magnuson J."/>
            <person name="Mondo S."/>
            <person name="Nolan M."/>
            <person name="Ohm R."/>
            <person name="Pangilinan J."/>
            <person name="Park H.-J."/>
            <person name="Ramirez L."/>
            <person name="Alfaro M."/>
            <person name="Sun H."/>
            <person name="Tritt A."/>
            <person name="Yoshinaga Y."/>
            <person name="Zwiers L.-H."/>
            <person name="Turgeon B."/>
            <person name="Goodwin S."/>
            <person name="Spatafora J."/>
            <person name="Crous P."/>
            <person name="Grigoriev I."/>
        </authorList>
    </citation>
    <scope>NUCLEOTIDE SEQUENCE</scope>
    <source>
        <strain evidence="1">CBS 125425</strain>
    </source>
</reference>
<proteinExistence type="predicted"/>
<accession>A0A9P4QN76</accession>
<comment type="caution">
    <text evidence="1">The sequence shown here is derived from an EMBL/GenBank/DDBJ whole genome shotgun (WGS) entry which is preliminary data.</text>
</comment>
<evidence type="ECO:0000313" key="1">
    <source>
        <dbReference type="EMBL" id="KAF2729609.1"/>
    </source>
</evidence>
<organism evidence="1 2">
    <name type="scientific">Polyplosphaeria fusca</name>
    <dbReference type="NCBI Taxonomy" id="682080"/>
    <lineage>
        <taxon>Eukaryota</taxon>
        <taxon>Fungi</taxon>
        <taxon>Dikarya</taxon>
        <taxon>Ascomycota</taxon>
        <taxon>Pezizomycotina</taxon>
        <taxon>Dothideomycetes</taxon>
        <taxon>Pleosporomycetidae</taxon>
        <taxon>Pleosporales</taxon>
        <taxon>Tetraplosphaeriaceae</taxon>
        <taxon>Polyplosphaeria</taxon>
    </lineage>
</organism>
<evidence type="ECO:0000313" key="2">
    <source>
        <dbReference type="Proteomes" id="UP000799444"/>
    </source>
</evidence>
<protein>
    <submittedName>
        <fullName evidence="1">Uncharacterized protein</fullName>
    </submittedName>
</protein>